<keyword evidence="9" id="KW-0732">Signal</keyword>
<gene>
    <name evidence="12" type="ORF">H072_1494</name>
</gene>
<proteinExistence type="predicted"/>
<dbReference type="CDD" id="cd06186">
    <property type="entry name" value="NOX_Duox_like_FAD_NADP"/>
    <property type="match status" value="1"/>
</dbReference>
<evidence type="ECO:0000256" key="5">
    <source>
        <dbReference type="ARBA" id="ARBA00023065"/>
    </source>
</evidence>
<dbReference type="AlphaFoldDB" id="S8ANT8"/>
<feature type="domain" description="Ferric oxidoreductase" evidence="10">
    <location>
        <begin position="283"/>
        <end position="399"/>
    </location>
</feature>
<dbReference type="PANTHER" id="PTHR32361:SF9">
    <property type="entry name" value="FERRIC REDUCTASE TRANSMEMBRANE COMPONENT 3-RELATED"/>
    <property type="match status" value="1"/>
</dbReference>
<evidence type="ECO:0000256" key="6">
    <source>
        <dbReference type="ARBA" id="ARBA00023136"/>
    </source>
</evidence>
<keyword evidence="6 8" id="KW-0472">Membrane</keyword>
<dbReference type="PANTHER" id="PTHR32361">
    <property type="entry name" value="FERRIC/CUPRIC REDUCTASE TRANSMEMBRANE COMPONENT"/>
    <property type="match status" value="1"/>
</dbReference>
<dbReference type="OrthoDB" id="167398at2759"/>
<accession>S8ANT8</accession>
<dbReference type="InterPro" id="IPR051410">
    <property type="entry name" value="Ferric/Cupric_Reductase"/>
</dbReference>
<feature type="transmembrane region" description="Helical" evidence="8">
    <location>
        <begin position="384"/>
        <end position="404"/>
    </location>
</feature>
<evidence type="ECO:0000259" key="11">
    <source>
        <dbReference type="Pfam" id="PF08022"/>
    </source>
</evidence>
<dbReference type="GO" id="GO:0006826">
    <property type="term" value="P:iron ion transport"/>
    <property type="evidence" value="ECO:0007669"/>
    <property type="project" value="TreeGrafter"/>
</dbReference>
<dbReference type="Pfam" id="PF08022">
    <property type="entry name" value="FAD_binding_8"/>
    <property type="match status" value="1"/>
</dbReference>
<evidence type="ECO:0000256" key="2">
    <source>
        <dbReference type="ARBA" id="ARBA00022448"/>
    </source>
</evidence>
<feature type="domain" description="FAD-binding 8" evidence="11">
    <location>
        <begin position="454"/>
        <end position="495"/>
    </location>
</feature>
<dbReference type="GO" id="GO:0006879">
    <property type="term" value="P:intracellular iron ion homeostasis"/>
    <property type="evidence" value="ECO:0007669"/>
    <property type="project" value="TreeGrafter"/>
</dbReference>
<keyword evidence="13" id="KW-1185">Reference proteome</keyword>
<dbReference type="GO" id="GO:0005886">
    <property type="term" value="C:plasma membrane"/>
    <property type="evidence" value="ECO:0007669"/>
    <property type="project" value="TreeGrafter"/>
</dbReference>
<comment type="caution">
    <text evidence="12">The sequence shown here is derived from an EMBL/GenBank/DDBJ whole genome shotgun (WGS) entry which is preliminary data.</text>
</comment>
<dbReference type="SFLD" id="SFLDS00052">
    <property type="entry name" value="Ferric_Reductase_Domain"/>
    <property type="match status" value="1"/>
</dbReference>
<evidence type="ECO:0000313" key="13">
    <source>
        <dbReference type="Proteomes" id="UP000015100"/>
    </source>
</evidence>
<dbReference type="OMA" id="ILLHRWI"/>
<dbReference type="STRING" id="1284197.S8ANT8"/>
<dbReference type="InterPro" id="IPR013112">
    <property type="entry name" value="FAD-bd_8"/>
</dbReference>
<dbReference type="InterPro" id="IPR039261">
    <property type="entry name" value="FNR_nucleotide-bd"/>
</dbReference>
<feature type="signal peptide" evidence="9">
    <location>
        <begin position="1"/>
        <end position="23"/>
    </location>
</feature>
<evidence type="ECO:0000256" key="8">
    <source>
        <dbReference type="SAM" id="Phobius"/>
    </source>
</evidence>
<dbReference type="GO" id="GO:0015677">
    <property type="term" value="P:copper ion import"/>
    <property type="evidence" value="ECO:0007669"/>
    <property type="project" value="TreeGrafter"/>
</dbReference>
<evidence type="ECO:0000256" key="7">
    <source>
        <dbReference type="SAM" id="MobiDB-lite"/>
    </source>
</evidence>
<feature type="chain" id="PRO_5004548653" description="FAD-binding FR-type domain-containing protein" evidence="9">
    <location>
        <begin position="24"/>
        <end position="701"/>
    </location>
</feature>
<evidence type="ECO:0000256" key="1">
    <source>
        <dbReference type="ARBA" id="ARBA00004141"/>
    </source>
</evidence>
<evidence type="ECO:0000259" key="10">
    <source>
        <dbReference type="Pfam" id="PF01794"/>
    </source>
</evidence>
<evidence type="ECO:0008006" key="14">
    <source>
        <dbReference type="Google" id="ProtNLM"/>
    </source>
</evidence>
<dbReference type="SFLD" id="SFLDG01168">
    <property type="entry name" value="Ferric_reductase_subgroup_(FRE"/>
    <property type="match status" value="1"/>
</dbReference>
<feature type="compositionally biased region" description="Polar residues" evidence="7">
    <location>
        <begin position="501"/>
        <end position="515"/>
    </location>
</feature>
<keyword evidence="5" id="KW-0406">Ion transport</keyword>
<dbReference type="Proteomes" id="UP000015100">
    <property type="component" value="Unassembled WGS sequence"/>
</dbReference>
<dbReference type="GO" id="GO:0000293">
    <property type="term" value="F:ferric-chelate reductase activity"/>
    <property type="evidence" value="ECO:0007669"/>
    <property type="project" value="TreeGrafter"/>
</dbReference>
<keyword evidence="4 8" id="KW-1133">Transmembrane helix</keyword>
<sequence length="701" mass="78544">MAMPFKISRTIVSALTLAASVSAQGQLNGFPANPYDPFCAMACIRSLSSLMLDCSSMGQTIGMMTMSTTSECWATNTPYLTSLAWCMHTKCAEFNIPQSKLQRFWETDSTGQSSAGAVTVPAKWSYAEALANVKQPVTMQLKSTDMNLNTTSMVSPDVYLRQWNVLTMVQRETTVENSYGIAMLVTGFGLPILLTILTKIPIISTLTRKLKPYLIYPSTFGTYSVRPLPYLLGNAPTVGQSLYVLLFIILNIIFTCVGYQSRQPSAWYANRYYEILSFVMYRTGVFGYVLAPLVFLFAGRNNILLWTSNWSHSTFLVLHRWVARIFAFQSLLHSVLALYIYKREGMYDMEVVKPYWIWGIVATVAVTVLTFGSQLFVRNAAYEIFLISHIVMSAVVIVGFWYHAYDLYKWMGGYHIWIYCIIAVWFGDRLMRVARVIVAGGPRRAKVTELGEGYVRIDVPGIRWGAEPGKHVYMYFPTLHPLRPWENHPFSVLQTTLLQAPTTRSSDSHSQTSEEPSVPADVEKNETLTSHVKHVMQKAANRPSAGLTLYVRKSIGMTKYLRASDSLLTFVEGPYPNNSTTEVLRCDRLLLISGGIGITALLPFVSNHWNVKLAWSIKESARCLLDDLEPMLNTIPDKDVRIGSRLDISQLLNEEIEAGWERVGVIVSGPGGLCDDVRAAVVAAGKLGKTEFELEVEAYSW</sequence>
<reference evidence="13" key="2">
    <citation type="submission" date="2013-04" db="EMBL/GenBank/DDBJ databases">
        <title>Genomic mechanisms accounting for the adaptation to parasitism in nematode-trapping fungi.</title>
        <authorList>
            <person name="Ahren D.G."/>
        </authorList>
    </citation>
    <scope>NUCLEOTIDE SEQUENCE [LARGE SCALE GENOMIC DNA]</scope>
    <source>
        <strain evidence="13">CBS 200.50</strain>
    </source>
</reference>
<keyword evidence="2" id="KW-0813">Transport</keyword>
<dbReference type="SUPFAM" id="SSF52343">
    <property type="entry name" value="Ferredoxin reductase-like, C-terminal NADP-linked domain"/>
    <property type="match status" value="1"/>
</dbReference>
<dbReference type="EMBL" id="AQGS01000044">
    <property type="protein sequence ID" value="EPS44514.1"/>
    <property type="molecule type" value="Genomic_DNA"/>
</dbReference>
<protein>
    <recommendedName>
        <fullName evidence="14">FAD-binding FR-type domain-containing protein</fullName>
    </recommendedName>
</protein>
<feature type="transmembrane region" description="Helical" evidence="8">
    <location>
        <begin position="179"/>
        <end position="202"/>
    </location>
</feature>
<reference evidence="12 13" key="1">
    <citation type="journal article" date="2013" name="PLoS Genet.">
        <title>Genomic mechanisms accounting for the adaptation to parasitism in nematode-trapping fungi.</title>
        <authorList>
            <person name="Meerupati T."/>
            <person name="Andersson K.M."/>
            <person name="Friman E."/>
            <person name="Kumar D."/>
            <person name="Tunlid A."/>
            <person name="Ahren D."/>
        </authorList>
    </citation>
    <scope>NUCLEOTIDE SEQUENCE [LARGE SCALE GENOMIC DNA]</scope>
    <source>
        <strain evidence="12 13">CBS 200.50</strain>
    </source>
</reference>
<name>S8ANT8_DACHA</name>
<evidence type="ECO:0000256" key="9">
    <source>
        <dbReference type="SAM" id="SignalP"/>
    </source>
</evidence>
<feature type="region of interest" description="Disordered" evidence="7">
    <location>
        <begin position="501"/>
        <end position="524"/>
    </location>
</feature>
<feature type="transmembrane region" description="Helical" evidence="8">
    <location>
        <begin position="280"/>
        <end position="300"/>
    </location>
</feature>
<dbReference type="Gene3D" id="3.40.50.80">
    <property type="entry name" value="Nucleotide-binding domain of ferredoxin-NADP reductase (FNR) module"/>
    <property type="match status" value="1"/>
</dbReference>
<keyword evidence="3 8" id="KW-0812">Transmembrane</keyword>
<comment type="subcellular location">
    <subcellularLocation>
        <location evidence="1">Membrane</location>
        <topology evidence="1">Multi-pass membrane protein</topology>
    </subcellularLocation>
</comment>
<evidence type="ECO:0000256" key="4">
    <source>
        <dbReference type="ARBA" id="ARBA00022989"/>
    </source>
</evidence>
<feature type="transmembrane region" description="Helical" evidence="8">
    <location>
        <begin position="410"/>
        <end position="427"/>
    </location>
</feature>
<feature type="transmembrane region" description="Helical" evidence="8">
    <location>
        <begin position="356"/>
        <end position="377"/>
    </location>
</feature>
<evidence type="ECO:0000313" key="12">
    <source>
        <dbReference type="EMBL" id="EPS44514.1"/>
    </source>
</evidence>
<feature type="transmembrane region" description="Helical" evidence="8">
    <location>
        <begin position="242"/>
        <end position="260"/>
    </location>
</feature>
<organism evidence="12 13">
    <name type="scientific">Dactylellina haptotyla (strain CBS 200.50)</name>
    <name type="common">Nematode-trapping fungus</name>
    <name type="synonym">Monacrosporium haptotylum</name>
    <dbReference type="NCBI Taxonomy" id="1284197"/>
    <lineage>
        <taxon>Eukaryota</taxon>
        <taxon>Fungi</taxon>
        <taxon>Dikarya</taxon>
        <taxon>Ascomycota</taxon>
        <taxon>Pezizomycotina</taxon>
        <taxon>Orbiliomycetes</taxon>
        <taxon>Orbiliales</taxon>
        <taxon>Orbiliaceae</taxon>
        <taxon>Dactylellina</taxon>
    </lineage>
</organism>
<feature type="transmembrane region" description="Helical" evidence="8">
    <location>
        <begin position="321"/>
        <end position="341"/>
    </location>
</feature>
<dbReference type="HOGENOM" id="CLU_010365_2_0_1"/>
<dbReference type="eggNOG" id="KOG0039">
    <property type="taxonomic scope" value="Eukaryota"/>
</dbReference>
<evidence type="ECO:0000256" key="3">
    <source>
        <dbReference type="ARBA" id="ARBA00022692"/>
    </source>
</evidence>
<dbReference type="InterPro" id="IPR013130">
    <property type="entry name" value="Fe3_Rdtase_TM_dom"/>
</dbReference>
<dbReference type="Pfam" id="PF01794">
    <property type="entry name" value="Ferric_reduct"/>
    <property type="match status" value="1"/>
</dbReference>